<comment type="subcellular location">
    <subcellularLocation>
        <location evidence="1">Membrane</location>
        <topology evidence="1">Multi-pass membrane protein</topology>
    </subcellularLocation>
</comment>
<keyword evidence="4" id="KW-0050">Antiport</keyword>
<evidence type="ECO:0000256" key="2">
    <source>
        <dbReference type="ARBA" id="ARBA00005551"/>
    </source>
</evidence>
<feature type="transmembrane region" description="Helical" evidence="9">
    <location>
        <begin position="294"/>
        <end position="313"/>
    </location>
</feature>
<dbReference type="GO" id="GO:0016020">
    <property type="term" value="C:membrane"/>
    <property type="evidence" value="ECO:0007669"/>
    <property type="project" value="UniProtKB-SubCell"/>
</dbReference>
<keyword evidence="5 9" id="KW-0812">Transmembrane</keyword>
<protein>
    <submittedName>
        <fullName evidence="11">Iron transporter MagA</fullName>
    </submittedName>
</protein>
<keyword evidence="7" id="KW-0406">Ion transport</keyword>
<feature type="transmembrane region" description="Helical" evidence="9">
    <location>
        <begin position="115"/>
        <end position="135"/>
    </location>
</feature>
<dbReference type="Proteomes" id="UP000464524">
    <property type="component" value="Chromosome"/>
</dbReference>
<evidence type="ECO:0000256" key="8">
    <source>
        <dbReference type="ARBA" id="ARBA00023136"/>
    </source>
</evidence>
<gene>
    <name evidence="11" type="ORF">FX988_00279</name>
</gene>
<evidence type="ECO:0000313" key="12">
    <source>
        <dbReference type="Proteomes" id="UP000464524"/>
    </source>
</evidence>
<organism evidence="11 12">
    <name type="scientific">Paraglaciecola mesophila</name>
    <dbReference type="NCBI Taxonomy" id="197222"/>
    <lineage>
        <taxon>Bacteria</taxon>
        <taxon>Pseudomonadati</taxon>
        <taxon>Pseudomonadota</taxon>
        <taxon>Gammaproteobacteria</taxon>
        <taxon>Alteromonadales</taxon>
        <taxon>Alteromonadaceae</taxon>
        <taxon>Paraglaciecola</taxon>
    </lineage>
</organism>
<dbReference type="AlphaFoldDB" id="A0A857JFS6"/>
<feature type="transmembrane region" description="Helical" evidence="9">
    <location>
        <begin position="219"/>
        <end position="246"/>
    </location>
</feature>
<name>A0A857JFS6_9ALTE</name>
<accession>A0A857JFS6</accession>
<evidence type="ECO:0000256" key="7">
    <source>
        <dbReference type="ARBA" id="ARBA00023065"/>
    </source>
</evidence>
<evidence type="ECO:0000256" key="3">
    <source>
        <dbReference type="ARBA" id="ARBA00022448"/>
    </source>
</evidence>
<feature type="transmembrane region" description="Helical" evidence="9">
    <location>
        <begin position="179"/>
        <end position="198"/>
    </location>
</feature>
<proteinExistence type="inferred from homology"/>
<dbReference type="PANTHER" id="PTHR42751:SF3">
    <property type="entry name" value="SODIUM_GLUTAMATE SYMPORTER"/>
    <property type="match status" value="1"/>
</dbReference>
<dbReference type="InterPro" id="IPR006153">
    <property type="entry name" value="Cation/H_exchanger_TM"/>
</dbReference>
<feature type="transmembrane region" description="Helical" evidence="9">
    <location>
        <begin position="356"/>
        <end position="376"/>
    </location>
</feature>
<dbReference type="PANTHER" id="PTHR42751">
    <property type="entry name" value="SODIUM/HYDROGEN EXCHANGER FAMILY/TRKA DOMAIN PROTEIN"/>
    <property type="match status" value="1"/>
</dbReference>
<dbReference type="GO" id="GO:1902600">
    <property type="term" value="P:proton transmembrane transport"/>
    <property type="evidence" value="ECO:0007669"/>
    <property type="project" value="InterPro"/>
</dbReference>
<dbReference type="RefSeq" id="WP_160178000.1">
    <property type="nucleotide sequence ID" value="NZ_CP047656.1"/>
</dbReference>
<dbReference type="KEGG" id="pmes:FX988_00279"/>
<feature type="transmembrane region" description="Helical" evidence="9">
    <location>
        <begin position="56"/>
        <end position="76"/>
    </location>
</feature>
<evidence type="ECO:0000313" key="11">
    <source>
        <dbReference type="EMBL" id="QHJ10070.1"/>
    </source>
</evidence>
<dbReference type="Gene3D" id="1.20.1530.20">
    <property type="match status" value="1"/>
</dbReference>
<feature type="transmembrane region" description="Helical" evidence="9">
    <location>
        <begin position="6"/>
        <end position="24"/>
    </location>
</feature>
<evidence type="ECO:0000259" key="10">
    <source>
        <dbReference type="Pfam" id="PF00999"/>
    </source>
</evidence>
<dbReference type="Pfam" id="PF00999">
    <property type="entry name" value="Na_H_Exchanger"/>
    <property type="match status" value="1"/>
</dbReference>
<evidence type="ECO:0000256" key="6">
    <source>
        <dbReference type="ARBA" id="ARBA00022989"/>
    </source>
</evidence>
<keyword evidence="6 9" id="KW-1133">Transmembrane helix</keyword>
<reference evidence="11 12" key="1">
    <citation type="submission" date="2019-12" db="EMBL/GenBank/DDBJ databases">
        <title>Genome sequencing and assembly of endphytes of Porphyra tenera.</title>
        <authorList>
            <person name="Park J.M."/>
            <person name="Shin R."/>
            <person name="Jo S.H."/>
        </authorList>
    </citation>
    <scope>NUCLEOTIDE SEQUENCE [LARGE SCALE GENOMIC DNA]</scope>
    <source>
        <strain evidence="11 12">GPM4</strain>
    </source>
</reference>
<keyword evidence="12" id="KW-1185">Reference proteome</keyword>
<dbReference type="GO" id="GO:0015297">
    <property type="term" value="F:antiporter activity"/>
    <property type="evidence" value="ECO:0007669"/>
    <property type="project" value="UniProtKB-KW"/>
</dbReference>
<comment type="similarity">
    <text evidence="2">Belongs to the monovalent cation:proton antiporter 2 (CPA2) transporter (TC 2.A.37) family.</text>
</comment>
<dbReference type="EMBL" id="CP047656">
    <property type="protein sequence ID" value="QHJ10070.1"/>
    <property type="molecule type" value="Genomic_DNA"/>
</dbReference>
<dbReference type="OrthoDB" id="9781411at2"/>
<evidence type="ECO:0000256" key="9">
    <source>
        <dbReference type="SAM" id="Phobius"/>
    </source>
</evidence>
<feature type="transmembrane region" description="Helical" evidence="9">
    <location>
        <begin position="31"/>
        <end position="50"/>
    </location>
</feature>
<feature type="transmembrane region" description="Helical" evidence="9">
    <location>
        <begin position="147"/>
        <end position="167"/>
    </location>
</feature>
<evidence type="ECO:0000256" key="5">
    <source>
        <dbReference type="ARBA" id="ARBA00022692"/>
    </source>
</evidence>
<evidence type="ECO:0000256" key="1">
    <source>
        <dbReference type="ARBA" id="ARBA00004141"/>
    </source>
</evidence>
<feature type="domain" description="Cation/H+ exchanger transmembrane" evidence="10">
    <location>
        <begin position="15"/>
        <end position="373"/>
    </location>
</feature>
<keyword evidence="3" id="KW-0813">Transport</keyword>
<keyword evidence="8 9" id="KW-0472">Membrane</keyword>
<sequence>MHFDPILPAVVGTTLIGLLLSLLFRQFKLPLVLAYILTGLIVGPQCLSLINDIDVIETMGSLGVILLLFFIGMEVSPDKLRRSWRVSITSTGLQIILCVACVYLVGSLLDWSLQRIVLLGFVLSLSSTAVVLKLMQDNNELHSEQGQHVLGILLVQDLAVIPMVIVIGIMDETGVQSDVIAMQVGAGIGVLILVRWLLNQEYVEFRWLNKLKVNHELQVFGALLCCFGLALVSGLMHLSTALGAFVGGMLVAKMKDSLWIRSSLEAFHVVFIALFFMSIGMLLNVHFIVQNSTLLASLLFLVLVGNTLIATVTLRLLKISWAKSLYAAAMLAQVGEFSFILATLGRQSKLISDYGYHVTVAVIALSLFASPFWVALARKVLPAPCVPIAEDDNK</sequence>
<feature type="transmembrane region" description="Helical" evidence="9">
    <location>
        <begin position="266"/>
        <end position="287"/>
    </location>
</feature>
<dbReference type="InterPro" id="IPR038770">
    <property type="entry name" value="Na+/solute_symporter_sf"/>
</dbReference>
<feature type="transmembrane region" description="Helical" evidence="9">
    <location>
        <begin position="88"/>
        <end position="109"/>
    </location>
</feature>
<evidence type="ECO:0000256" key="4">
    <source>
        <dbReference type="ARBA" id="ARBA00022449"/>
    </source>
</evidence>